<dbReference type="EMBL" id="CACSLK010034598">
    <property type="protein sequence ID" value="CAA0842796.1"/>
    <property type="molecule type" value="Genomic_DNA"/>
</dbReference>
<comment type="similarity">
    <text evidence="1 4">Belongs to the plant dirigent protein family.</text>
</comment>
<dbReference type="GO" id="GO:0009699">
    <property type="term" value="P:phenylpropanoid biosynthetic process"/>
    <property type="evidence" value="ECO:0007669"/>
    <property type="project" value="UniProtKB-ARBA"/>
</dbReference>
<evidence type="ECO:0000313" key="5">
    <source>
        <dbReference type="EMBL" id="CAA0842796.1"/>
    </source>
</evidence>
<dbReference type="AlphaFoldDB" id="A0A9N7NUA0"/>
<comment type="function">
    <text evidence="4">Dirigent proteins impart stereoselectivity on the phenoxy radical-coupling reaction, yielding optically active lignans from two molecules of coniferyl alcohol in the biosynthesis of lignans, flavonolignans, and alkaloids and thus plays a central role in plant secondary metabolism.</text>
</comment>
<name>A0A9N7NUA0_STRHE</name>
<sequence length="199" mass="21380">MASLVFNPAVHVAISIILLMSPATNSFSRPLSASEAKSMSPGSGMGLGCPQATNLHFYFHDIVSGPNPTAVRIAAPRANYSMFFGTLVMIDDPLTYGPDMSSGIMGRAQGMYGSADLEVAGLVMVLNFVFTDGDYKGSTLSLLGRNAVMDKVREMPILGGTGKFRFATGYARARTYHWDFTTGDAVVEYHVTVFHYGQA</sequence>
<dbReference type="Gene3D" id="2.40.480.10">
    <property type="entry name" value="Allene oxide cyclase-like"/>
    <property type="match status" value="1"/>
</dbReference>
<dbReference type="PANTHER" id="PTHR21495">
    <property type="entry name" value="NUCLEOPORIN-RELATED"/>
    <property type="match status" value="1"/>
</dbReference>
<gene>
    <name evidence="5" type="ORF">SHERM_08651</name>
</gene>
<evidence type="ECO:0000256" key="3">
    <source>
        <dbReference type="ARBA" id="ARBA00022525"/>
    </source>
</evidence>
<dbReference type="InterPro" id="IPR004265">
    <property type="entry name" value="Dirigent"/>
</dbReference>
<keyword evidence="3 4" id="KW-0964">Secreted</keyword>
<dbReference type="Proteomes" id="UP001153555">
    <property type="component" value="Unassembled WGS sequence"/>
</dbReference>
<protein>
    <recommendedName>
        <fullName evidence="4">Dirigent protein</fullName>
    </recommendedName>
</protein>
<evidence type="ECO:0000313" key="6">
    <source>
        <dbReference type="Proteomes" id="UP001153555"/>
    </source>
</evidence>
<keyword evidence="4" id="KW-0732">Signal</keyword>
<feature type="chain" id="PRO_5040530517" description="Dirigent protein" evidence="4">
    <location>
        <begin position="27"/>
        <end position="199"/>
    </location>
</feature>
<keyword evidence="6" id="KW-1185">Reference proteome</keyword>
<accession>A0A9N7NUA0</accession>
<organism evidence="5 6">
    <name type="scientific">Striga hermonthica</name>
    <name type="common">Purple witchweed</name>
    <name type="synonym">Buchnera hermonthica</name>
    <dbReference type="NCBI Taxonomy" id="68872"/>
    <lineage>
        <taxon>Eukaryota</taxon>
        <taxon>Viridiplantae</taxon>
        <taxon>Streptophyta</taxon>
        <taxon>Embryophyta</taxon>
        <taxon>Tracheophyta</taxon>
        <taxon>Spermatophyta</taxon>
        <taxon>Magnoliopsida</taxon>
        <taxon>eudicotyledons</taxon>
        <taxon>Gunneridae</taxon>
        <taxon>Pentapetalae</taxon>
        <taxon>asterids</taxon>
        <taxon>lamiids</taxon>
        <taxon>Lamiales</taxon>
        <taxon>Orobanchaceae</taxon>
        <taxon>Buchnereae</taxon>
        <taxon>Striga</taxon>
    </lineage>
</organism>
<keyword evidence="4" id="KW-0052">Apoplast</keyword>
<proteinExistence type="inferred from homology"/>
<comment type="subunit">
    <text evidence="2 4">Homodimer.</text>
</comment>
<dbReference type="InterPro" id="IPR044859">
    <property type="entry name" value="Allene_oxi_cyc_Dirigent"/>
</dbReference>
<evidence type="ECO:0000256" key="1">
    <source>
        <dbReference type="ARBA" id="ARBA00010746"/>
    </source>
</evidence>
<comment type="subcellular location">
    <subcellularLocation>
        <location evidence="4">Secreted</location>
        <location evidence="4">Extracellular space</location>
        <location evidence="4">Apoplast</location>
    </subcellularLocation>
</comment>
<comment type="caution">
    <text evidence="5">The sequence shown here is derived from an EMBL/GenBank/DDBJ whole genome shotgun (WGS) entry which is preliminary data.</text>
</comment>
<dbReference type="GO" id="GO:0048046">
    <property type="term" value="C:apoplast"/>
    <property type="evidence" value="ECO:0007669"/>
    <property type="project" value="UniProtKB-SubCell"/>
</dbReference>
<reference evidence="5" key="1">
    <citation type="submission" date="2019-12" db="EMBL/GenBank/DDBJ databases">
        <authorList>
            <person name="Scholes J."/>
        </authorList>
    </citation>
    <scope>NUCLEOTIDE SEQUENCE</scope>
</reference>
<dbReference type="OrthoDB" id="1864232at2759"/>
<evidence type="ECO:0000256" key="4">
    <source>
        <dbReference type="RuleBase" id="RU363099"/>
    </source>
</evidence>
<feature type="signal peptide" evidence="4">
    <location>
        <begin position="1"/>
        <end position="26"/>
    </location>
</feature>
<dbReference type="Pfam" id="PF03018">
    <property type="entry name" value="Dirigent"/>
    <property type="match status" value="1"/>
</dbReference>
<evidence type="ECO:0000256" key="2">
    <source>
        <dbReference type="ARBA" id="ARBA00011738"/>
    </source>
</evidence>